<dbReference type="Proteomes" id="UP000696280">
    <property type="component" value="Unassembled WGS sequence"/>
</dbReference>
<dbReference type="PANTHER" id="PTHR35523:SF1">
    <property type="entry name" value="CELL WALL PROTEIN SED1"/>
    <property type="match status" value="1"/>
</dbReference>
<evidence type="ECO:0000256" key="1">
    <source>
        <dbReference type="SAM" id="MobiDB-lite"/>
    </source>
</evidence>
<dbReference type="PANTHER" id="PTHR35523">
    <property type="entry name" value="CELL WALL PROTEIN SED1"/>
    <property type="match status" value="1"/>
</dbReference>
<sequence length="166" mass="16511">MQYSIAAVIALAASTVSAGYAHGNGTVVYTTEVHTAYTTVCPASTELTFNGITYTAHESTTLTITNCPCTVITPVTTTAVVYCNTCSSVPTAVPSIPTKAPVYPNGTTPAATTPPPSKPTSVGTTSAIVGLPSATPSTISASSGNKAFAFSGASLAGLLGLAAYVL</sequence>
<dbReference type="InterPro" id="IPR038843">
    <property type="entry name" value="Sed1/Spi1"/>
</dbReference>
<feature type="signal peptide" evidence="2">
    <location>
        <begin position="1"/>
        <end position="21"/>
    </location>
</feature>
<gene>
    <name evidence="3" type="ORF">HYFRA_00004218</name>
</gene>
<accession>A0A9N9KPS3</accession>
<proteinExistence type="predicted"/>
<name>A0A9N9KPS3_9HELO</name>
<feature type="chain" id="PRO_5040249070" description="Clock-controlled protein 6" evidence="2">
    <location>
        <begin position="22"/>
        <end position="166"/>
    </location>
</feature>
<protein>
    <recommendedName>
        <fullName evidence="5">Clock-controlled protein 6</fullName>
    </recommendedName>
</protein>
<evidence type="ECO:0000313" key="3">
    <source>
        <dbReference type="EMBL" id="CAG8949890.1"/>
    </source>
</evidence>
<organism evidence="3 4">
    <name type="scientific">Hymenoscyphus fraxineus</name>
    <dbReference type="NCBI Taxonomy" id="746836"/>
    <lineage>
        <taxon>Eukaryota</taxon>
        <taxon>Fungi</taxon>
        <taxon>Dikarya</taxon>
        <taxon>Ascomycota</taxon>
        <taxon>Pezizomycotina</taxon>
        <taxon>Leotiomycetes</taxon>
        <taxon>Helotiales</taxon>
        <taxon>Helotiaceae</taxon>
        <taxon>Hymenoscyphus</taxon>
    </lineage>
</organism>
<reference evidence="3" key="1">
    <citation type="submission" date="2021-07" db="EMBL/GenBank/DDBJ databases">
        <authorList>
            <person name="Durling M."/>
        </authorList>
    </citation>
    <scope>NUCLEOTIDE SEQUENCE</scope>
</reference>
<keyword evidence="2" id="KW-0732">Signal</keyword>
<dbReference type="GO" id="GO:0009277">
    <property type="term" value="C:fungal-type cell wall"/>
    <property type="evidence" value="ECO:0007669"/>
    <property type="project" value="TreeGrafter"/>
</dbReference>
<dbReference type="GO" id="GO:0005199">
    <property type="term" value="F:structural constituent of cell wall"/>
    <property type="evidence" value="ECO:0007669"/>
    <property type="project" value="InterPro"/>
</dbReference>
<evidence type="ECO:0000256" key="2">
    <source>
        <dbReference type="SAM" id="SignalP"/>
    </source>
</evidence>
<evidence type="ECO:0008006" key="5">
    <source>
        <dbReference type="Google" id="ProtNLM"/>
    </source>
</evidence>
<dbReference type="EMBL" id="CAJVRL010000025">
    <property type="protein sequence ID" value="CAG8949890.1"/>
    <property type="molecule type" value="Genomic_DNA"/>
</dbReference>
<dbReference type="OrthoDB" id="4094614at2759"/>
<dbReference type="AlphaFoldDB" id="A0A9N9KPS3"/>
<keyword evidence="4" id="KW-1185">Reference proteome</keyword>
<feature type="region of interest" description="Disordered" evidence="1">
    <location>
        <begin position="104"/>
        <end position="123"/>
    </location>
</feature>
<comment type="caution">
    <text evidence="3">The sequence shown here is derived from an EMBL/GenBank/DDBJ whole genome shotgun (WGS) entry which is preliminary data.</text>
</comment>
<dbReference type="GO" id="GO:0031505">
    <property type="term" value="P:fungal-type cell wall organization"/>
    <property type="evidence" value="ECO:0007669"/>
    <property type="project" value="InterPro"/>
</dbReference>
<evidence type="ECO:0000313" key="4">
    <source>
        <dbReference type="Proteomes" id="UP000696280"/>
    </source>
</evidence>